<dbReference type="Gene3D" id="1.10.287.130">
    <property type="match status" value="1"/>
</dbReference>
<proteinExistence type="predicted"/>
<dbReference type="RefSeq" id="WP_184149934.1">
    <property type="nucleotide sequence ID" value="NZ_JACHFM010000002.1"/>
</dbReference>
<dbReference type="Gene3D" id="3.30.565.10">
    <property type="entry name" value="Histidine kinase-like ATPase, C-terminal domain"/>
    <property type="match status" value="1"/>
</dbReference>
<protein>
    <submittedName>
        <fullName evidence="2">Histidine phosphotransferase ChpT</fullName>
    </submittedName>
</protein>
<evidence type="ECO:0000259" key="1">
    <source>
        <dbReference type="Pfam" id="PF10090"/>
    </source>
</evidence>
<dbReference type="GO" id="GO:0016740">
    <property type="term" value="F:transferase activity"/>
    <property type="evidence" value="ECO:0007669"/>
    <property type="project" value="UniProtKB-KW"/>
</dbReference>
<feature type="domain" description="Histidine phosphotransferase ChpT C-terminal" evidence="1">
    <location>
        <begin position="78"/>
        <end position="191"/>
    </location>
</feature>
<keyword evidence="3" id="KW-1185">Reference proteome</keyword>
<comment type="caution">
    <text evidence="2">The sequence shown here is derived from an EMBL/GenBank/DDBJ whole genome shotgun (WGS) entry which is preliminary data.</text>
</comment>
<dbReference type="Pfam" id="PF10090">
    <property type="entry name" value="HPTransfase"/>
    <property type="match status" value="1"/>
</dbReference>
<name>A0A840SS80_9RHOB</name>
<reference evidence="2 3" key="1">
    <citation type="submission" date="2020-08" db="EMBL/GenBank/DDBJ databases">
        <title>Genomic Encyclopedia of Type Strains, Phase IV (KMG-IV): sequencing the most valuable type-strain genomes for metagenomic binning, comparative biology and taxonomic classification.</title>
        <authorList>
            <person name="Goeker M."/>
        </authorList>
    </citation>
    <scope>NUCLEOTIDE SEQUENCE [LARGE SCALE GENOMIC DNA]</scope>
    <source>
        <strain evidence="2 3">DSM 101730</strain>
    </source>
</reference>
<organism evidence="2 3">
    <name type="scientific">Amaricoccus macauensis</name>
    <dbReference type="NCBI Taxonomy" id="57001"/>
    <lineage>
        <taxon>Bacteria</taxon>
        <taxon>Pseudomonadati</taxon>
        <taxon>Pseudomonadota</taxon>
        <taxon>Alphaproteobacteria</taxon>
        <taxon>Rhodobacterales</taxon>
        <taxon>Paracoccaceae</taxon>
        <taxon>Amaricoccus</taxon>
    </lineage>
</organism>
<dbReference type="InterPro" id="IPR036890">
    <property type="entry name" value="HATPase_C_sf"/>
</dbReference>
<evidence type="ECO:0000313" key="2">
    <source>
        <dbReference type="EMBL" id="MBB5222686.1"/>
    </source>
</evidence>
<dbReference type="EMBL" id="JACHFM010000002">
    <property type="protein sequence ID" value="MBB5222686.1"/>
    <property type="molecule type" value="Genomic_DNA"/>
</dbReference>
<dbReference type="AlphaFoldDB" id="A0A840SS80"/>
<dbReference type="InterPro" id="IPR018762">
    <property type="entry name" value="ChpT_C"/>
</dbReference>
<dbReference type="Proteomes" id="UP000549457">
    <property type="component" value="Unassembled WGS sequence"/>
</dbReference>
<gene>
    <name evidence="2" type="ORF">HNP73_002622</name>
</gene>
<accession>A0A840SS80</accession>
<evidence type="ECO:0000313" key="3">
    <source>
        <dbReference type="Proteomes" id="UP000549457"/>
    </source>
</evidence>
<keyword evidence="2" id="KW-0808">Transferase</keyword>
<sequence>MTTTVGDLAALVSARLCHDLISPIGAIGNGLELLELEAPARSPELTLMSDSLSAALAKLRFFRIAFGPAEPGAVTPRDEAAQICAAMFSGRFAVAWDAAGDLPRPAARLACLAILCIEKSLPMGGTLELTTPEPGAISLRALGRRTAPPGDLWAHVRDRIPLAQVRPDAVQFALLARGLAETGGTLTARFDATTAEVRIAVPPPVLTPPLAEALP</sequence>